<evidence type="ECO:0000256" key="6">
    <source>
        <dbReference type="ARBA" id="ARBA00023136"/>
    </source>
</evidence>
<dbReference type="Proteomes" id="UP000295375">
    <property type="component" value="Unassembled WGS sequence"/>
</dbReference>
<sequence>MLKKTPLFEYAKSPLAHAITGIMAMTSLNVVAQEAAESESKAEEERVIVVGSRIRRDSFNSEQPVDIIMAEDAIKSGVSNVAELLQRLTVASGSPQVTSATSSEFVQEGGIGVETFSLRGLGPNRTLVLLNGRRAGPAGTRGETSAFDFNTLPISMVERIEILKDGASSLYGSDAVAGVVNIITKTGDESAIDAFISQPEESGGERSRLSLTFGRSFDGGSFRVTADYDKQQELARGDRDYFACGQRYIFDAVTGERADPIDPRTGTYHCRDLLWGHVWIYDYQDAGGNVLPGMLAQYDYDGDLGNYLTPFPNMVDPNNPDFMVTPPGWFPVNYDRTSDGLANADHPFQDRQSLVPESERATIYGQAEFDVSDNVNLYTEVLLNRRKTDVNGYRQFWGYVYNENFFAGNPLSAGWQGAQWLSPTPITDHSFNKITVDYQRYVVGATGDIGDWYWDASYQFSRSEGEYTNAVIFDDSITDQNFLDGSCVGMTTSVRGVPCIDIPWLDPQFLAGNISPEMRAFLFGTDTGETVYDQSSFDVVFSNGNLLELPAGDLGIAVGAHYRTDEITDTPGATTLASNAWGASSAGITAGDDTTTAFFGEARIPLLRDLPGAYNVELTLSARYTDVDTSGSDTTYKAGLSWAVDETFRIRASHGTSFRAPALFELYLADQTSFISQRAVDPCIRWAQNLTDGNITQRMADNCAAEGIAPDYAGGAITATVVTGGGLGILESETSEATTYGFVWKPTFADLSVSVDYFDFLIEGEITQLGAGNIVFQCYDSTFFPTDPLCSQFERSALDNRIETVRDQFINIAEQTNRGYDVKIEYRTDVGPGNLVLSTEHTFQKEQSRGLFADTVEDRNGQFGDPKHVANFTAGYDIDNWSFDWIVNYIGPVSDVEDNEGDTSTYRGQDVRIVIDSDAVYYHAFSVGYEFDDSGLSARVGVANVFDEEPPKISDYANNLSNVGQSAFYTQYDWLGRRVFMNLSYKF</sequence>
<name>A0A4R6UGM4_9GAMM</name>
<evidence type="ECO:0000256" key="7">
    <source>
        <dbReference type="ARBA" id="ARBA00023237"/>
    </source>
</evidence>
<keyword evidence="5 9" id="KW-0798">TonB box</keyword>
<keyword evidence="6 8" id="KW-0472">Membrane</keyword>
<evidence type="ECO:0000259" key="11">
    <source>
        <dbReference type="Pfam" id="PF07715"/>
    </source>
</evidence>
<dbReference type="Gene3D" id="2.40.170.20">
    <property type="entry name" value="TonB-dependent receptor, beta-barrel domain"/>
    <property type="match status" value="1"/>
</dbReference>
<feature type="domain" description="TonB-dependent receptor-like beta-barrel" evidence="10">
    <location>
        <begin position="399"/>
        <end position="945"/>
    </location>
</feature>
<dbReference type="EMBL" id="SNYM01000020">
    <property type="protein sequence ID" value="TDQ45462.1"/>
    <property type="molecule type" value="Genomic_DNA"/>
</dbReference>
<evidence type="ECO:0000256" key="9">
    <source>
        <dbReference type="RuleBase" id="RU003357"/>
    </source>
</evidence>
<reference evidence="12 13" key="1">
    <citation type="submission" date="2019-03" db="EMBL/GenBank/DDBJ databases">
        <title>Genomic Encyclopedia of Type Strains, Phase IV (KMG-IV): sequencing the most valuable type-strain genomes for metagenomic binning, comparative biology and taxonomic classification.</title>
        <authorList>
            <person name="Goeker M."/>
        </authorList>
    </citation>
    <scope>NUCLEOTIDE SEQUENCE [LARGE SCALE GENOMIC DNA]</scope>
    <source>
        <strain evidence="12 13">DSM 103792</strain>
    </source>
</reference>
<evidence type="ECO:0000256" key="4">
    <source>
        <dbReference type="ARBA" id="ARBA00022692"/>
    </source>
</evidence>
<keyword evidence="3 8" id="KW-1134">Transmembrane beta strand</keyword>
<keyword evidence="4 8" id="KW-0812">Transmembrane</keyword>
<dbReference type="PANTHER" id="PTHR47234:SF2">
    <property type="entry name" value="TONB-DEPENDENT RECEPTOR"/>
    <property type="match status" value="1"/>
</dbReference>
<dbReference type="PROSITE" id="PS52016">
    <property type="entry name" value="TONB_DEPENDENT_REC_3"/>
    <property type="match status" value="1"/>
</dbReference>
<dbReference type="SUPFAM" id="SSF56935">
    <property type="entry name" value="Porins"/>
    <property type="match status" value="1"/>
</dbReference>
<dbReference type="Pfam" id="PF07715">
    <property type="entry name" value="Plug"/>
    <property type="match status" value="1"/>
</dbReference>
<evidence type="ECO:0000256" key="3">
    <source>
        <dbReference type="ARBA" id="ARBA00022452"/>
    </source>
</evidence>
<comment type="caution">
    <text evidence="12">The sequence shown here is derived from an EMBL/GenBank/DDBJ whole genome shotgun (WGS) entry which is preliminary data.</text>
</comment>
<dbReference type="Gene3D" id="2.170.130.10">
    <property type="entry name" value="TonB-dependent receptor, plug domain"/>
    <property type="match status" value="1"/>
</dbReference>
<dbReference type="InterPro" id="IPR037066">
    <property type="entry name" value="Plug_dom_sf"/>
</dbReference>
<organism evidence="12 13">
    <name type="scientific">Permianibacter aggregans</name>
    <dbReference type="NCBI Taxonomy" id="1510150"/>
    <lineage>
        <taxon>Bacteria</taxon>
        <taxon>Pseudomonadati</taxon>
        <taxon>Pseudomonadota</taxon>
        <taxon>Gammaproteobacteria</taxon>
        <taxon>Pseudomonadales</taxon>
        <taxon>Pseudomonadaceae</taxon>
        <taxon>Permianibacter</taxon>
    </lineage>
</organism>
<keyword evidence="7 8" id="KW-0998">Cell outer membrane</keyword>
<evidence type="ECO:0000256" key="1">
    <source>
        <dbReference type="ARBA" id="ARBA00004571"/>
    </source>
</evidence>
<dbReference type="InterPro" id="IPR012910">
    <property type="entry name" value="Plug_dom"/>
</dbReference>
<evidence type="ECO:0000256" key="8">
    <source>
        <dbReference type="PROSITE-ProRule" id="PRU01360"/>
    </source>
</evidence>
<protein>
    <submittedName>
        <fullName evidence="12">Iron complex outermembrane receptor protein</fullName>
    </submittedName>
</protein>
<dbReference type="AlphaFoldDB" id="A0A4R6UGM4"/>
<dbReference type="InterPro" id="IPR036942">
    <property type="entry name" value="Beta-barrel_TonB_sf"/>
</dbReference>
<gene>
    <name evidence="12" type="ORF">EV696_12039</name>
</gene>
<evidence type="ECO:0000313" key="13">
    <source>
        <dbReference type="Proteomes" id="UP000295375"/>
    </source>
</evidence>
<keyword evidence="13" id="KW-1185">Reference proteome</keyword>
<dbReference type="InterPro" id="IPR000531">
    <property type="entry name" value="Beta-barrel_TonB"/>
</dbReference>
<dbReference type="Pfam" id="PF00593">
    <property type="entry name" value="TonB_dep_Rec_b-barrel"/>
    <property type="match status" value="1"/>
</dbReference>
<dbReference type="PANTHER" id="PTHR47234">
    <property type="match status" value="1"/>
</dbReference>
<accession>A0A4R6UGM4</accession>
<comment type="similarity">
    <text evidence="8 9">Belongs to the TonB-dependent receptor family.</text>
</comment>
<comment type="subcellular location">
    <subcellularLocation>
        <location evidence="1 8">Cell outer membrane</location>
        <topology evidence="1 8">Multi-pass membrane protein</topology>
    </subcellularLocation>
</comment>
<keyword evidence="2 8" id="KW-0813">Transport</keyword>
<keyword evidence="12" id="KW-0675">Receptor</keyword>
<dbReference type="OrthoDB" id="6276154at2"/>
<evidence type="ECO:0000256" key="5">
    <source>
        <dbReference type="ARBA" id="ARBA00023077"/>
    </source>
</evidence>
<feature type="domain" description="TonB-dependent receptor plug" evidence="11">
    <location>
        <begin position="60"/>
        <end position="179"/>
    </location>
</feature>
<evidence type="ECO:0000256" key="2">
    <source>
        <dbReference type="ARBA" id="ARBA00022448"/>
    </source>
</evidence>
<dbReference type="GO" id="GO:0009279">
    <property type="term" value="C:cell outer membrane"/>
    <property type="evidence" value="ECO:0007669"/>
    <property type="project" value="UniProtKB-SubCell"/>
</dbReference>
<dbReference type="InterPro" id="IPR039426">
    <property type="entry name" value="TonB-dep_rcpt-like"/>
</dbReference>
<proteinExistence type="inferred from homology"/>
<evidence type="ECO:0000313" key="12">
    <source>
        <dbReference type="EMBL" id="TDQ45462.1"/>
    </source>
</evidence>
<dbReference type="RefSeq" id="WP_133592759.1">
    <property type="nucleotide sequence ID" value="NZ_CP037953.1"/>
</dbReference>
<evidence type="ECO:0000259" key="10">
    <source>
        <dbReference type="Pfam" id="PF00593"/>
    </source>
</evidence>